<feature type="compositionally biased region" description="Basic and acidic residues" evidence="1">
    <location>
        <begin position="19"/>
        <end position="47"/>
    </location>
</feature>
<dbReference type="EMBL" id="PDNB01000223">
    <property type="protein sequence ID" value="PGG98532.1"/>
    <property type="molecule type" value="Genomic_DNA"/>
</dbReference>
<dbReference type="OrthoDB" id="4188827at2759"/>
<keyword evidence="3" id="KW-1185">Reference proteome</keyword>
<feature type="compositionally biased region" description="Polar residues" evidence="1">
    <location>
        <begin position="103"/>
        <end position="121"/>
    </location>
</feature>
<feature type="compositionally biased region" description="Polar residues" evidence="1">
    <location>
        <begin position="165"/>
        <end position="182"/>
    </location>
</feature>
<proteinExistence type="predicted"/>
<dbReference type="InterPro" id="IPR003903">
    <property type="entry name" value="UIM_dom"/>
</dbReference>
<accession>A0A2B7WPI5</accession>
<feature type="region of interest" description="Disordered" evidence="1">
    <location>
        <begin position="91"/>
        <end position="232"/>
    </location>
</feature>
<sequence>MNVDSDDEMLAKAFQESLQLHEEHQRSLEAAERRQLEEEERILRESEAAADATQWSRHHDDEEQLRLVLERSVADEEEARNLRRRAQLEERARLDRLFGSGSGSRDNIGMSQGDRSVTHTQVGADRRVLQNSPLHDEPEEDEHRWNRMPLQADSLWHTSDAPGRRTSQAGESRSNRAISTGWPTEDNPRRQTTPALTAARQPRQSESQTRVHSEVAAGARRNTSPAACRQDSIRPGITQALRTLSSGRGWRRQNTISASTASRIRPASALTDYSLDDILARSRRDAYATGAPTESVEELNDMELQAAINESAGGQTRDEEEEAIQRNRGIPTYEEACRMPMFGAPRGKRYVFQGPCWVDLDAGEGNGKVRWEIVGSMDLGEAIRVANRNSTGE</sequence>
<protein>
    <submittedName>
        <fullName evidence="2">Uncharacterized protein</fullName>
    </submittedName>
</protein>
<reference evidence="2 3" key="1">
    <citation type="submission" date="2017-10" db="EMBL/GenBank/DDBJ databases">
        <title>Comparative genomics in systemic dimorphic fungi from Ajellomycetaceae.</title>
        <authorList>
            <person name="Munoz J.F."/>
            <person name="Mcewen J.G."/>
            <person name="Clay O.K."/>
            <person name="Cuomo C.A."/>
        </authorList>
    </citation>
    <scope>NUCLEOTIDE SEQUENCE [LARGE SCALE GENOMIC DNA]</scope>
    <source>
        <strain evidence="2 3">UAMH5409</strain>
    </source>
</reference>
<dbReference type="AlphaFoldDB" id="A0A2B7WPI5"/>
<organism evidence="2 3">
    <name type="scientific">Helicocarpus griseus UAMH5409</name>
    <dbReference type="NCBI Taxonomy" id="1447875"/>
    <lineage>
        <taxon>Eukaryota</taxon>
        <taxon>Fungi</taxon>
        <taxon>Dikarya</taxon>
        <taxon>Ascomycota</taxon>
        <taxon>Pezizomycotina</taxon>
        <taxon>Eurotiomycetes</taxon>
        <taxon>Eurotiomycetidae</taxon>
        <taxon>Onygenales</taxon>
        <taxon>Ajellomycetaceae</taxon>
        <taxon>Helicocarpus</taxon>
    </lineage>
</organism>
<dbReference type="SMART" id="SM00726">
    <property type="entry name" value="UIM"/>
    <property type="match status" value="3"/>
</dbReference>
<comment type="caution">
    <text evidence="2">The sequence shown here is derived from an EMBL/GenBank/DDBJ whole genome shotgun (WGS) entry which is preliminary data.</text>
</comment>
<gene>
    <name evidence="2" type="ORF">AJ79_08846</name>
</gene>
<name>A0A2B7WPI5_9EURO</name>
<feature type="region of interest" description="Disordered" evidence="1">
    <location>
        <begin position="17"/>
        <end position="63"/>
    </location>
</feature>
<evidence type="ECO:0000313" key="3">
    <source>
        <dbReference type="Proteomes" id="UP000223968"/>
    </source>
</evidence>
<evidence type="ECO:0000313" key="2">
    <source>
        <dbReference type="EMBL" id="PGG98532.1"/>
    </source>
</evidence>
<dbReference type="Proteomes" id="UP000223968">
    <property type="component" value="Unassembled WGS sequence"/>
</dbReference>
<evidence type="ECO:0000256" key="1">
    <source>
        <dbReference type="SAM" id="MobiDB-lite"/>
    </source>
</evidence>